<dbReference type="RefSeq" id="WP_323867435.1">
    <property type="nucleotide sequence ID" value="NZ_JACXBF010000114.1"/>
</dbReference>
<evidence type="ECO:0000256" key="2">
    <source>
        <dbReference type="ARBA" id="ARBA00022679"/>
    </source>
</evidence>
<dbReference type="Gene3D" id="3.40.980.20">
    <property type="entry name" value="Four-carbon acid sugar kinase, nucleotide binding domain"/>
    <property type="match status" value="1"/>
</dbReference>
<keyword evidence="4 15" id="KW-0418">Kinase</keyword>
<comment type="function">
    <text evidence="9">Catalyzes the ATP-dependent phosphorylation of 3-oxo-tetronate to 3-oxo-tetronate 4-phosphate.</text>
</comment>
<reference evidence="15" key="2">
    <citation type="journal article" date="2024" name="Toxins">
        <title>Genome Sequence Analysis of Native Xenorhabdus Strains Isolated from Entomopathogenic Nematodes in Argentina.</title>
        <authorList>
            <person name="Palma L."/>
            <person name="Frizzo L."/>
            <person name="Kaiser S."/>
            <person name="Berry C."/>
            <person name="Caballero P."/>
            <person name="Bode H.B."/>
            <person name="Del Valle E.E."/>
        </authorList>
    </citation>
    <scope>NUCLEOTIDE SEQUENCE</scope>
    <source>
        <strain evidence="15">M</strain>
    </source>
</reference>
<name>A0AAW3YNT1_9GAMM</name>
<evidence type="ECO:0000256" key="11">
    <source>
        <dbReference type="ARBA" id="ARBA00039461"/>
    </source>
</evidence>
<evidence type="ECO:0000256" key="8">
    <source>
        <dbReference type="ARBA" id="ARBA00036346"/>
    </source>
</evidence>
<organism evidence="15">
    <name type="scientific">Xenorhabdus szentirmaii</name>
    <dbReference type="NCBI Taxonomy" id="290112"/>
    <lineage>
        <taxon>Bacteria</taxon>
        <taxon>Pseudomonadati</taxon>
        <taxon>Pseudomonadota</taxon>
        <taxon>Gammaproteobacteria</taxon>
        <taxon>Enterobacterales</taxon>
        <taxon>Morganellaceae</taxon>
        <taxon>Xenorhabdus</taxon>
    </lineage>
</organism>
<dbReference type="Gene3D" id="3.40.50.10840">
    <property type="entry name" value="Putative sugar-binding, N-terminal domain"/>
    <property type="match status" value="1"/>
</dbReference>
<evidence type="ECO:0000256" key="7">
    <source>
        <dbReference type="ARBA" id="ARBA00035898"/>
    </source>
</evidence>
<sequence length="424" mass="46176">MTIKLGVIADDFTGATDIAGFMVQNGWRVVQLLGVPDENTFIPHDADAIVISLKIRSCPPAESIFQSLVSCRWLQQKAACQQLFFKYCSTFDSTPEGNIGPVIDALMDELKVDMSLICPALPVNGRTVIHGHLFVNGQLLNESGMQYHPVNPMKDANLLRLIDQQSKGKSGLINLDCVRQGKQAISRHLELLRHDGIRYAVVDAMMTEDLLPIAQASSNMLLVTGGSGLGGAIAQYHSDQALATPAMGETPPAKGRRTVILSGSCSVMTNKQVAEYKKIAPAMELDVGECVSNAEYAAQLADWVIQQSEQRLPPILYSTQPPETLSLVQEQYGTTLSRHAIERVFAEVTGKLRQQGINTFIVAGGETSAQVVQSLAINQFSIGAPIVPGVPWVHDLHTDCWLALKSGNFGEVNFFQHALEVFHE</sequence>
<proteinExistence type="inferred from homology"/>
<dbReference type="EC" id="2.7.1.217" evidence="10"/>
<comment type="similarity">
    <text evidence="1">Belongs to the four-carbon acid sugar kinase family.</text>
</comment>
<accession>A0AAW3YNT1</accession>
<evidence type="ECO:0000256" key="3">
    <source>
        <dbReference type="ARBA" id="ARBA00022741"/>
    </source>
</evidence>
<comment type="catalytic activity">
    <reaction evidence="7">
        <text>3-dehydro-L-erythronate + ATP = 3-dehydro-4-O-phospho-L-erythronate + ADP + H(+)</text>
        <dbReference type="Rhea" id="RHEA:52552"/>
        <dbReference type="ChEBI" id="CHEBI:15378"/>
        <dbReference type="ChEBI" id="CHEBI:30616"/>
        <dbReference type="ChEBI" id="CHEBI:136592"/>
        <dbReference type="ChEBI" id="CHEBI:136670"/>
        <dbReference type="ChEBI" id="CHEBI:456216"/>
        <dbReference type="EC" id="2.7.1.217"/>
    </reaction>
</comment>
<feature type="domain" description="Four-carbon acid sugar kinase nucleotide binding" evidence="14">
    <location>
        <begin position="259"/>
        <end position="415"/>
    </location>
</feature>
<keyword evidence="5" id="KW-0067">ATP-binding</keyword>
<dbReference type="GO" id="GO:0005524">
    <property type="term" value="F:ATP binding"/>
    <property type="evidence" value="ECO:0007669"/>
    <property type="project" value="UniProtKB-KW"/>
</dbReference>
<dbReference type="Proteomes" id="UP001193920">
    <property type="component" value="Unassembled WGS sequence"/>
</dbReference>
<dbReference type="SUPFAM" id="SSF142764">
    <property type="entry name" value="YgbK-like"/>
    <property type="match status" value="1"/>
</dbReference>
<evidence type="ECO:0000256" key="4">
    <source>
        <dbReference type="ARBA" id="ARBA00022777"/>
    </source>
</evidence>
<evidence type="ECO:0000256" key="10">
    <source>
        <dbReference type="ARBA" id="ARBA00039095"/>
    </source>
</evidence>
<gene>
    <name evidence="15" type="ORF">ID854_03835</name>
</gene>
<comment type="caution">
    <text evidence="15">The sequence shown here is derived from an EMBL/GenBank/DDBJ whole genome shotgun (WGS) entry which is preliminary data.</text>
</comment>
<evidence type="ECO:0000259" key="13">
    <source>
        <dbReference type="Pfam" id="PF07005"/>
    </source>
</evidence>
<dbReference type="InterPro" id="IPR010737">
    <property type="entry name" value="4-carb_acid_sugar_kinase_N"/>
</dbReference>
<dbReference type="NCBIfam" id="NF043035">
    <property type="entry name" value="OxoTetrKin"/>
    <property type="match status" value="1"/>
</dbReference>
<feature type="domain" description="Four-carbon acid sugar kinase N-terminal" evidence="13">
    <location>
        <begin position="5"/>
        <end position="232"/>
    </location>
</feature>
<dbReference type="EMBL" id="JACXBF010000114">
    <property type="protein sequence ID" value="MBD2799605.1"/>
    <property type="molecule type" value="Genomic_DNA"/>
</dbReference>
<comment type="catalytic activity">
    <reaction evidence="8">
        <text>3-dehydro-D-erythronate + ATP = 3-dehydro-4-O-phospho-D-erythronate + ADP + H(+)</text>
        <dbReference type="Rhea" id="RHEA:52556"/>
        <dbReference type="ChEBI" id="CHEBI:15378"/>
        <dbReference type="ChEBI" id="CHEBI:30616"/>
        <dbReference type="ChEBI" id="CHEBI:57958"/>
        <dbReference type="ChEBI" id="CHEBI:136593"/>
        <dbReference type="ChEBI" id="CHEBI:456216"/>
        <dbReference type="EC" id="2.7.1.217"/>
    </reaction>
</comment>
<dbReference type="InterPro" id="IPR031475">
    <property type="entry name" value="NBD_C"/>
</dbReference>
<dbReference type="Pfam" id="PF17042">
    <property type="entry name" value="NBD_C"/>
    <property type="match status" value="1"/>
</dbReference>
<dbReference type="InterPro" id="IPR050007">
    <property type="entry name" value="OtnK"/>
</dbReference>
<evidence type="ECO:0000313" key="15">
    <source>
        <dbReference type="EMBL" id="MBD2799605.1"/>
    </source>
</evidence>
<evidence type="ECO:0000256" key="1">
    <source>
        <dbReference type="ARBA" id="ARBA00005715"/>
    </source>
</evidence>
<evidence type="ECO:0000256" key="5">
    <source>
        <dbReference type="ARBA" id="ARBA00022840"/>
    </source>
</evidence>
<dbReference type="Pfam" id="PF07005">
    <property type="entry name" value="SBD_N"/>
    <property type="match status" value="1"/>
</dbReference>
<evidence type="ECO:0000256" key="6">
    <source>
        <dbReference type="ARBA" id="ARBA00023277"/>
    </source>
</evidence>
<reference evidence="15" key="1">
    <citation type="submission" date="2020-09" db="EMBL/GenBank/DDBJ databases">
        <authorList>
            <person name="Palma L."/>
            <person name="Caballero P."/>
            <person name="Berry C."/>
            <person name="Del Valle E."/>
        </authorList>
    </citation>
    <scope>NUCLEOTIDE SEQUENCE</scope>
    <source>
        <strain evidence="15">M</strain>
    </source>
</reference>
<evidence type="ECO:0000256" key="9">
    <source>
        <dbReference type="ARBA" id="ARBA00037335"/>
    </source>
</evidence>
<keyword evidence="3" id="KW-0547">Nucleotide-binding</keyword>
<dbReference type="AlphaFoldDB" id="A0AAW3YNT1"/>
<dbReference type="InterPro" id="IPR042213">
    <property type="entry name" value="NBD_C_sf"/>
</dbReference>
<keyword evidence="6" id="KW-0119">Carbohydrate metabolism</keyword>
<protein>
    <recommendedName>
        <fullName evidence="11">3-oxo-tetronate kinase</fullName>
        <ecNumber evidence="10">2.7.1.217</ecNumber>
    </recommendedName>
    <alternativeName>
        <fullName evidence="12">3-dehydrotetronate 4-kinase</fullName>
    </alternativeName>
</protein>
<evidence type="ECO:0000259" key="14">
    <source>
        <dbReference type="Pfam" id="PF17042"/>
    </source>
</evidence>
<dbReference type="GO" id="GO:0016301">
    <property type="term" value="F:kinase activity"/>
    <property type="evidence" value="ECO:0007669"/>
    <property type="project" value="UniProtKB-KW"/>
</dbReference>
<dbReference type="InterPro" id="IPR037051">
    <property type="entry name" value="4-carb_acid_sugar_kinase_N_sf"/>
</dbReference>
<keyword evidence="2" id="KW-0808">Transferase</keyword>
<evidence type="ECO:0000256" key="12">
    <source>
        <dbReference type="ARBA" id="ARBA00041377"/>
    </source>
</evidence>